<evidence type="ECO:0000256" key="2">
    <source>
        <dbReference type="ARBA" id="ARBA00022840"/>
    </source>
</evidence>
<evidence type="ECO:0000313" key="4">
    <source>
        <dbReference type="EMBL" id="KAF9791199.1"/>
    </source>
</evidence>
<dbReference type="SUPFAM" id="SSF52540">
    <property type="entry name" value="P-loop containing nucleoside triphosphate hydrolases"/>
    <property type="match status" value="1"/>
</dbReference>
<keyword evidence="2" id="KW-0067">ATP-binding</keyword>
<dbReference type="PROSITE" id="PS50893">
    <property type="entry name" value="ABC_TRANSPORTER_2"/>
    <property type="match status" value="1"/>
</dbReference>
<dbReference type="Proteomes" id="UP000736335">
    <property type="component" value="Unassembled WGS sequence"/>
</dbReference>
<dbReference type="InterPro" id="IPR003439">
    <property type="entry name" value="ABC_transporter-like_ATP-bd"/>
</dbReference>
<dbReference type="GO" id="GO:0005524">
    <property type="term" value="F:ATP binding"/>
    <property type="evidence" value="ECO:0007669"/>
    <property type="project" value="UniProtKB-KW"/>
</dbReference>
<dbReference type="OrthoDB" id="6593433at2759"/>
<keyword evidence="1" id="KW-0547">Nucleotide-binding</keyword>
<keyword evidence="4" id="KW-0378">Hydrolase</keyword>
<dbReference type="InterPro" id="IPR027417">
    <property type="entry name" value="P-loop_NTPase"/>
</dbReference>
<proteinExistence type="predicted"/>
<dbReference type="PANTHER" id="PTHR43119:SF1">
    <property type="entry name" value="ABC TRANSPORTER DOMAIN-CONTAINING PROTEIN"/>
    <property type="match status" value="1"/>
</dbReference>
<evidence type="ECO:0000256" key="1">
    <source>
        <dbReference type="ARBA" id="ARBA00022741"/>
    </source>
</evidence>
<dbReference type="AlphaFoldDB" id="A0A9P6HNW0"/>
<evidence type="ECO:0000259" key="3">
    <source>
        <dbReference type="PROSITE" id="PS50893"/>
    </source>
</evidence>
<feature type="domain" description="ABC transporter" evidence="3">
    <location>
        <begin position="5"/>
        <end position="242"/>
    </location>
</feature>
<accession>A0A9P6HNW0</accession>
<dbReference type="Pfam" id="PF00005">
    <property type="entry name" value="ABC_tran"/>
    <property type="match status" value="1"/>
</dbReference>
<organism evidence="4 5">
    <name type="scientific">Thelephora terrestris</name>
    <dbReference type="NCBI Taxonomy" id="56493"/>
    <lineage>
        <taxon>Eukaryota</taxon>
        <taxon>Fungi</taxon>
        <taxon>Dikarya</taxon>
        <taxon>Basidiomycota</taxon>
        <taxon>Agaricomycotina</taxon>
        <taxon>Agaricomycetes</taxon>
        <taxon>Thelephorales</taxon>
        <taxon>Thelephoraceae</taxon>
        <taxon>Thelephora</taxon>
    </lineage>
</organism>
<sequence length="243" mass="26268">MSPILEVRDLTCSKGDGQPIISGATFTVNEGDVVVLKGVSGSGKSTLLKCVAHLELYSGHVLFKGKPPTHYGVPTFRTKVLYIPQRPSLLPLTPRDFVSAVMSFSAQKRQNHEAGFTSGGPSGAWMDRFLEVGSRFGVDPILWDRNWAELSGGEGQRVMMAIGVALGTAEVLLLDEPTSALDPETTLAVENHTLSMLRKPECSVKAIIWITHSQEQGQRVGTRFVTVAGGKAREEPPTQVDLV</sequence>
<reference evidence="4" key="2">
    <citation type="submission" date="2020-11" db="EMBL/GenBank/DDBJ databases">
        <authorList>
            <consortium name="DOE Joint Genome Institute"/>
            <person name="Kuo A."/>
            <person name="Miyauchi S."/>
            <person name="Kiss E."/>
            <person name="Drula E."/>
            <person name="Kohler A."/>
            <person name="Sanchez-Garcia M."/>
            <person name="Andreopoulos B."/>
            <person name="Barry K.W."/>
            <person name="Bonito G."/>
            <person name="Buee M."/>
            <person name="Carver A."/>
            <person name="Chen C."/>
            <person name="Cichocki N."/>
            <person name="Clum A."/>
            <person name="Culley D."/>
            <person name="Crous P.W."/>
            <person name="Fauchery L."/>
            <person name="Girlanda M."/>
            <person name="Hayes R."/>
            <person name="Keri Z."/>
            <person name="Labutti K."/>
            <person name="Lipzen A."/>
            <person name="Lombard V."/>
            <person name="Magnuson J."/>
            <person name="Maillard F."/>
            <person name="Morin E."/>
            <person name="Murat C."/>
            <person name="Nolan M."/>
            <person name="Ohm R."/>
            <person name="Pangilinan J."/>
            <person name="Pereira M."/>
            <person name="Perotto S."/>
            <person name="Peter M."/>
            <person name="Riley R."/>
            <person name="Sitrit Y."/>
            <person name="Stielow B."/>
            <person name="Szollosi G."/>
            <person name="Zifcakova L."/>
            <person name="Stursova M."/>
            <person name="Spatafora J.W."/>
            <person name="Tedersoo L."/>
            <person name="Vaario L.-M."/>
            <person name="Yamada A."/>
            <person name="Yan M."/>
            <person name="Wang P."/>
            <person name="Xu J."/>
            <person name="Bruns T."/>
            <person name="Baldrian P."/>
            <person name="Vilgalys R."/>
            <person name="Henrissat B."/>
            <person name="Grigoriev I.V."/>
            <person name="Hibbett D."/>
            <person name="Nagy L.G."/>
            <person name="Martin F.M."/>
        </authorList>
    </citation>
    <scope>NUCLEOTIDE SEQUENCE</scope>
    <source>
        <strain evidence="4">UH-Tt-Lm1</strain>
    </source>
</reference>
<keyword evidence="5" id="KW-1185">Reference proteome</keyword>
<evidence type="ECO:0000313" key="5">
    <source>
        <dbReference type="Proteomes" id="UP000736335"/>
    </source>
</evidence>
<dbReference type="Gene3D" id="3.40.50.300">
    <property type="entry name" value="P-loop containing nucleotide triphosphate hydrolases"/>
    <property type="match status" value="1"/>
</dbReference>
<gene>
    <name evidence="4" type="ORF">BJ322DRAFT_1040372</name>
</gene>
<protein>
    <submittedName>
        <fullName evidence="4">P-loop containing nucleoside triphosphate hydrolase protein</fullName>
    </submittedName>
</protein>
<name>A0A9P6HNW0_9AGAM</name>
<reference evidence="4" key="1">
    <citation type="journal article" date="2020" name="Nat. Commun.">
        <title>Large-scale genome sequencing of mycorrhizal fungi provides insights into the early evolution of symbiotic traits.</title>
        <authorList>
            <person name="Miyauchi S."/>
            <person name="Kiss E."/>
            <person name="Kuo A."/>
            <person name="Drula E."/>
            <person name="Kohler A."/>
            <person name="Sanchez-Garcia M."/>
            <person name="Morin E."/>
            <person name="Andreopoulos B."/>
            <person name="Barry K.W."/>
            <person name="Bonito G."/>
            <person name="Buee M."/>
            <person name="Carver A."/>
            <person name="Chen C."/>
            <person name="Cichocki N."/>
            <person name="Clum A."/>
            <person name="Culley D."/>
            <person name="Crous P.W."/>
            <person name="Fauchery L."/>
            <person name="Girlanda M."/>
            <person name="Hayes R.D."/>
            <person name="Keri Z."/>
            <person name="LaButti K."/>
            <person name="Lipzen A."/>
            <person name="Lombard V."/>
            <person name="Magnuson J."/>
            <person name="Maillard F."/>
            <person name="Murat C."/>
            <person name="Nolan M."/>
            <person name="Ohm R.A."/>
            <person name="Pangilinan J."/>
            <person name="Pereira M.F."/>
            <person name="Perotto S."/>
            <person name="Peter M."/>
            <person name="Pfister S."/>
            <person name="Riley R."/>
            <person name="Sitrit Y."/>
            <person name="Stielow J.B."/>
            <person name="Szollosi G."/>
            <person name="Zifcakova L."/>
            <person name="Stursova M."/>
            <person name="Spatafora J.W."/>
            <person name="Tedersoo L."/>
            <person name="Vaario L.M."/>
            <person name="Yamada A."/>
            <person name="Yan M."/>
            <person name="Wang P."/>
            <person name="Xu J."/>
            <person name="Bruns T."/>
            <person name="Baldrian P."/>
            <person name="Vilgalys R."/>
            <person name="Dunand C."/>
            <person name="Henrissat B."/>
            <person name="Grigoriev I.V."/>
            <person name="Hibbett D."/>
            <person name="Nagy L.G."/>
            <person name="Martin F.M."/>
        </authorList>
    </citation>
    <scope>NUCLEOTIDE SEQUENCE</scope>
    <source>
        <strain evidence="4">UH-Tt-Lm1</strain>
    </source>
</reference>
<dbReference type="InterPro" id="IPR003593">
    <property type="entry name" value="AAA+_ATPase"/>
</dbReference>
<dbReference type="GO" id="GO:0016887">
    <property type="term" value="F:ATP hydrolysis activity"/>
    <property type="evidence" value="ECO:0007669"/>
    <property type="project" value="InterPro"/>
</dbReference>
<dbReference type="SMART" id="SM00382">
    <property type="entry name" value="AAA"/>
    <property type="match status" value="1"/>
</dbReference>
<dbReference type="EMBL" id="WIUZ02000002">
    <property type="protein sequence ID" value="KAF9791199.1"/>
    <property type="molecule type" value="Genomic_DNA"/>
</dbReference>
<comment type="caution">
    <text evidence="4">The sequence shown here is derived from an EMBL/GenBank/DDBJ whole genome shotgun (WGS) entry which is preliminary data.</text>
</comment>
<dbReference type="PANTHER" id="PTHR43119">
    <property type="entry name" value="ABC TRANSPORT PROTEIN ATP-BINDING COMPONENT-RELATED"/>
    <property type="match status" value="1"/>
</dbReference>